<keyword evidence="4" id="KW-0508">mRNA splicing</keyword>
<dbReference type="Pfam" id="PF23241">
    <property type="entry name" value="HAT_PRP39_C"/>
    <property type="match status" value="1"/>
</dbReference>
<dbReference type="InterPro" id="IPR010491">
    <property type="entry name" value="PRP1_N"/>
</dbReference>
<dbReference type="Proteomes" id="UP000001949">
    <property type="component" value="Unassembled WGS sequence"/>
</dbReference>
<evidence type="ECO:0000256" key="7">
    <source>
        <dbReference type="SAM" id="Coils"/>
    </source>
</evidence>
<keyword evidence="2" id="KW-0507">mRNA processing</keyword>
<dbReference type="PROSITE" id="PS50005">
    <property type="entry name" value="TPR"/>
    <property type="match status" value="1"/>
</dbReference>
<feature type="region of interest" description="Disordered" evidence="8">
    <location>
        <begin position="119"/>
        <end position="140"/>
    </location>
</feature>
<accession>Q4N7M3</accession>
<organism evidence="10 11">
    <name type="scientific">Theileria parva</name>
    <name type="common">East coast fever infection agent</name>
    <dbReference type="NCBI Taxonomy" id="5875"/>
    <lineage>
        <taxon>Eukaryota</taxon>
        <taxon>Sar</taxon>
        <taxon>Alveolata</taxon>
        <taxon>Apicomplexa</taxon>
        <taxon>Aconoidasida</taxon>
        <taxon>Piroplasmida</taxon>
        <taxon>Theileriidae</taxon>
        <taxon>Theileria</taxon>
    </lineage>
</organism>
<dbReference type="FunCoup" id="Q4N7M3">
    <property type="interactions" value="427"/>
</dbReference>
<proteinExistence type="predicted"/>
<sequence length="1032" mass="117109">MTSLPTKKKFPLSASADSYYMPGVAKGLLAYTRSELGYKNATPSDPFGKPPPGYIPGKGRGATSFAGGVSRDDTHDDSDANDLGGPYQVHCENEQLFKDAVYDDDDKEADLVYESIDSRMDERRKSRREQNLKNEISKLRSEKPTIHEQLAQYKRNLSTLSKEEWESIPYIGDYSLKRKQQKKLQTYVPPPDSLIYSSRANMQHTSSIGTETPLGFSTPLGIMGAKTPLGMQTPGGFTTTSGRKSTLNLLGEARGEVLSSTLDKVTDNLSGQTVVDPKGYLTDLNSMKTEFEEADVQKARTLLKSLISTNQKHAQGWIAAARMEELAGKIEAAREIIAQGCENCPDKEDVWLEAARLEKPEYAKSILAKAIKIIPTSVKLWLEAADKETSNDNRRRVLRKALEFIPNSIRLWKEAISLENETNAYILLKRAVECVPESLDMWLALARLCPYEEAQKVLNEARKKLPTNVDIWITAAKLEESNNNYEMVERIIVRAIDNLSKKGVVHIRSNWLKQAETAEANSFVKTAQSIIKNTMTIGVDEHNRKSVWLEDGETFVEHGSYECARALYKNALEYMKTRSSLWLALVELESKHGTPDKVEDHLRSAVSYCPNSEILWLMYAKHKWVEGDVESSRDILSRALTMNENNEAISLAAAKLDKETHEYDRARKLLEKARTRCNTPKVWMKSVQLERQLKNYEKALELVDKALEIHPYFDKLWMISGQLKLEKHPKDVEGATLTYKQGVETCPWSVNLWLLSIELQIELKEFAKARALVETAKNKIRTILGSNIKKNTDITKVQTKVLSNSELSRMAKLSMDSDDPDSVKEMIENIISQCDLIWLKGVEIEMETGVHENAHFAMSKALQELPDSGLLWARSIFLEEPNAQKTKAAEALKRNQNSPHIVLAAAKIFWNCKMIDKARRWFQTCITLDESNGISWGIFVKFMNVLGTFIAFELDCGTEESMKQAINKFIEAEPNRGYEWCRVTKKVENWNIPLPQKLYKFIQEYYPEVLTDKVPKDVMEVLNPTEVKKESD</sequence>
<feature type="domain" description="PRP1 splicing factor N-terminal" evidence="9">
    <location>
        <begin position="50"/>
        <end position="177"/>
    </location>
</feature>
<protein>
    <recommendedName>
        <fullName evidence="9">PRP1 splicing factor N-terminal domain-containing protein</fullName>
    </recommendedName>
</protein>
<dbReference type="SMART" id="SM00386">
    <property type="entry name" value="HAT"/>
    <property type="match status" value="12"/>
</dbReference>
<dbReference type="Pfam" id="PF13428">
    <property type="entry name" value="TPR_14"/>
    <property type="match status" value="1"/>
</dbReference>
<dbReference type="SUPFAM" id="SSF48452">
    <property type="entry name" value="TPR-like"/>
    <property type="match status" value="4"/>
</dbReference>
<feature type="region of interest" description="Disordered" evidence="8">
    <location>
        <begin position="58"/>
        <end position="83"/>
    </location>
</feature>
<keyword evidence="3" id="KW-0677">Repeat</keyword>
<evidence type="ECO:0000256" key="5">
    <source>
        <dbReference type="ARBA" id="ARBA00023242"/>
    </source>
</evidence>
<dbReference type="OMA" id="DGWAWYY"/>
<comment type="caution">
    <text evidence="10">The sequence shown here is derived from an EMBL/GenBank/DDBJ whole genome shotgun (WGS) entry which is preliminary data.</text>
</comment>
<dbReference type="GO" id="GO:0046540">
    <property type="term" value="C:U4/U6 x U5 tri-snRNP complex"/>
    <property type="evidence" value="ECO:0007669"/>
    <property type="project" value="TreeGrafter"/>
</dbReference>
<dbReference type="PANTHER" id="PTHR11246:SF1">
    <property type="entry name" value="PRE-MRNA-PROCESSING FACTOR 6"/>
    <property type="match status" value="1"/>
</dbReference>
<dbReference type="Gene3D" id="1.25.40.10">
    <property type="entry name" value="Tetratricopeptide repeat domain"/>
    <property type="match status" value="4"/>
</dbReference>
<dbReference type="InterPro" id="IPR059164">
    <property type="entry name" value="HAT_PRP39_C"/>
</dbReference>
<keyword evidence="11" id="KW-1185">Reference proteome</keyword>
<feature type="repeat" description="TPR" evidence="6">
    <location>
        <begin position="680"/>
        <end position="713"/>
    </location>
</feature>
<dbReference type="InterPro" id="IPR011990">
    <property type="entry name" value="TPR-like_helical_dom_sf"/>
</dbReference>
<evidence type="ECO:0000256" key="4">
    <source>
        <dbReference type="ARBA" id="ARBA00023187"/>
    </source>
</evidence>
<dbReference type="PANTHER" id="PTHR11246">
    <property type="entry name" value="PRE-MRNA SPLICING FACTOR"/>
    <property type="match status" value="1"/>
</dbReference>
<dbReference type="InterPro" id="IPR003107">
    <property type="entry name" value="HAT"/>
</dbReference>
<evidence type="ECO:0000256" key="6">
    <source>
        <dbReference type="PROSITE-ProRule" id="PRU00339"/>
    </source>
</evidence>
<dbReference type="AlphaFoldDB" id="Q4N7M3"/>
<evidence type="ECO:0000313" key="10">
    <source>
        <dbReference type="EMBL" id="EAN34035.1"/>
    </source>
</evidence>
<evidence type="ECO:0000256" key="2">
    <source>
        <dbReference type="ARBA" id="ARBA00022664"/>
    </source>
</evidence>
<dbReference type="GO" id="GO:0000244">
    <property type="term" value="P:spliceosomal tri-snRNP complex assembly"/>
    <property type="evidence" value="ECO:0007669"/>
    <property type="project" value="TreeGrafter"/>
</dbReference>
<dbReference type="InParanoid" id="Q4N7M3"/>
<dbReference type="InterPro" id="IPR045075">
    <property type="entry name" value="Syf1-like"/>
</dbReference>
<evidence type="ECO:0000259" key="9">
    <source>
        <dbReference type="Pfam" id="PF06424"/>
    </source>
</evidence>
<feature type="coiled-coil region" evidence="7">
    <location>
        <begin position="656"/>
        <end position="706"/>
    </location>
</feature>
<dbReference type="Pfam" id="PF06424">
    <property type="entry name" value="PRP1_N"/>
    <property type="match status" value="1"/>
</dbReference>
<evidence type="ECO:0000256" key="8">
    <source>
        <dbReference type="SAM" id="MobiDB-lite"/>
    </source>
</evidence>
<comment type="subcellular location">
    <subcellularLocation>
        <location evidence="1">Nucleus</location>
    </subcellularLocation>
</comment>
<dbReference type="VEuPathDB" id="PiroplasmaDB:TpMuguga_01g00797"/>
<keyword evidence="5" id="KW-0539">Nucleus</keyword>
<dbReference type="EMBL" id="AAGK01000001">
    <property type="protein sequence ID" value="EAN34035.1"/>
    <property type="molecule type" value="Genomic_DNA"/>
</dbReference>
<evidence type="ECO:0000256" key="1">
    <source>
        <dbReference type="ARBA" id="ARBA00004123"/>
    </source>
</evidence>
<gene>
    <name evidence="10" type="ordered locus">TP01_0797</name>
</gene>
<reference evidence="10 11" key="1">
    <citation type="journal article" date="2005" name="Science">
        <title>Genome sequence of Theileria parva, a bovine pathogen that transforms lymphocytes.</title>
        <authorList>
            <person name="Gardner M.J."/>
            <person name="Bishop R."/>
            <person name="Shah T."/>
            <person name="de Villiers E.P."/>
            <person name="Carlton J.M."/>
            <person name="Hall N."/>
            <person name="Ren Q."/>
            <person name="Paulsen I.T."/>
            <person name="Pain A."/>
            <person name="Berriman M."/>
            <person name="Wilson R.J.M."/>
            <person name="Sato S."/>
            <person name="Ralph S.A."/>
            <person name="Mann D.J."/>
            <person name="Xiong Z."/>
            <person name="Shallom S.J."/>
            <person name="Weidman J."/>
            <person name="Jiang L."/>
            <person name="Lynn J."/>
            <person name="Weaver B."/>
            <person name="Shoaibi A."/>
            <person name="Domingo A.R."/>
            <person name="Wasawo D."/>
            <person name="Crabtree J."/>
            <person name="Wortman J.R."/>
            <person name="Haas B."/>
            <person name="Angiuoli S.V."/>
            <person name="Creasy T.H."/>
            <person name="Lu C."/>
            <person name="Suh B."/>
            <person name="Silva J.C."/>
            <person name="Utterback T.R."/>
            <person name="Feldblyum T.V."/>
            <person name="Pertea M."/>
            <person name="Allen J."/>
            <person name="Nierman W.C."/>
            <person name="Taracha E.L.N."/>
            <person name="Salzberg S.L."/>
            <person name="White O.R."/>
            <person name="Fitzhugh H.A."/>
            <person name="Morzaria S."/>
            <person name="Venter J.C."/>
            <person name="Fraser C.M."/>
            <person name="Nene V."/>
        </authorList>
    </citation>
    <scope>NUCLEOTIDE SEQUENCE [LARGE SCALE GENOMIC DNA]</scope>
    <source>
        <strain evidence="10 11">Muguga</strain>
    </source>
</reference>
<dbReference type="STRING" id="5875.Q4N7M3"/>
<keyword evidence="6" id="KW-0802">TPR repeat</keyword>
<dbReference type="InterPro" id="IPR019734">
    <property type="entry name" value="TPR_rpt"/>
</dbReference>
<dbReference type="GO" id="GO:0071013">
    <property type="term" value="C:catalytic step 2 spliceosome"/>
    <property type="evidence" value="ECO:0007669"/>
    <property type="project" value="TreeGrafter"/>
</dbReference>
<evidence type="ECO:0000256" key="3">
    <source>
        <dbReference type="ARBA" id="ARBA00022737"/>
    </source>
</evidence>
<evidence type="ECO:0000313" key="11">
    <source>
        <dbReference type="Proteomes" id="UP000001949"/>
    </source>
</evidence>
<dbReference type="eggNOG" id="KOG0495">
    <property type="taxonomic scope" value="Eukaryota"/>
</dbReference>
<dbReference type="KEGG" id="tpv:TP01_0797"/>
<dbReference type="SMART" id="SM00028">
    <property type="entry name" value="TPR"/>
    <property type="match status" value="3"/>
</dbReference>
<name>Q4N7M3_THEPA</name>
<keyword evidence="7" id="KW-0175">Coiled coil</keyword>